<dbReference type="InterPro" id="IPR025893">
    <property type="entry name" value="Tocopherol_cyclase"/>
</dbReference>
<accession>A0A0H3U8C1</accession>
<name>A0A0H3U8C1_9BACT</name>
<dbReference type="GO" id="GO:0009976">
    <property type="term" value="F:tocopherol cyclase activity"/>
    <property type="evidence" value="ECO:0007669"/>
    <property type="project" value="InterPro"/>
</dbReference>
<dbReference type="SUPFAM" id="SSF159245">
    <property type="entry name" value="AttH-like"/>
    <property type="match status" value="1"/>
</dbReference>
<organism evidence="1">
    <name type="scientific">uncultured bacterium fosmid pJB89E1</name>
    <dbReference type="NCBI Taxonomy" id="1478073"/>
    <lineage>
        <taxon>Bacteria</taxon>
        <taxon>environmental samples</taxon>
    </lineage>
</organism>
<reference evidence="1" key="1">
    <citation type="submission" date="2013-08" db="EMBL/GenBank/DDBJ databases">
        <title>Comparison of modified E. coli strains.</title>
        <authorList>
            <person name="Juergensen J."/>
            <person name="Bonge A."/>
            <person name="Streit W.R."/>
        </authorList>
    </citation>
    <scope>NUCLEOTIDE SEQUENCE</scope>
</reference>
<dbReference type="AlphaFoldDB" id="A0A0H3U8C1"/>
<proteinExistence type="predicted"/>
<evidence type="ECO:0008006" key="2">
    <source>
        <dbReference type="Google" id="ProtNLM"/>
    </source>
</evidence>
<dbReference type="Pfam" id="PF14249">
    <property type="entry name" value="Tocopherol_cycl"/>
    <property type="match status" value="1"/>
</dbReference>
<protein>
    <recommendedName>
        <fullName evidence="2">Tocopherol cyclase</fullName>
    </recommendedName>
</protein>
<dbReference type="EMBL" id="KF540245">
    <property type="protein sequence ID" value="AIF26761.1"/>
    <property type="molecule type" value="Genomic_DNA"/>
</dbReference>
<evidence type="ECO:0000313" key="1">
    <source>
        <dbReference type="EMBL" id="AIF26761.1"/>
    </source>
</evidence>
<sequence>MFNKSDHKRNEYQLFGGQAQLGYDWWWHSFTARDAETGEEKPFFFEFFLCNPASGKDTPVYGQLSENQQKGVRPSYLMVKAGSWGHDSGQLHRFFGWSEVDLSPATDGSFRVSADDCFVCETASKGRITVTDAENHPEWMCGNGTMEWDLKISKKVAFNVGYGAGNLFRHLQAFEMFWHAEGMKTHYEGTVIWNGRKYIVTPENSYGYADKNWGKGFTTPWVWLSSNNLVSEITGNRLEDSVFDIGGGRPKVGPLVLDRKLLSAFWYEGKAYEFNFSKFWTFCRTEFECHETDTEIVWHVDQRTWTNRMVSDFTCRKADMVLVNYESPDGKRRHTRLWNGGNGSGTVQLFHRGKLIDRIHAENLGCEYGEYDATEPYR</sequence>